<reference evidence="2 3" key="1">
    <citation type="submission" date="2020-08" db="EMBL/GenBank/DDBJ databases">
        <title>Genomic Encyclopedia of Type Strains, Phase III (KMG-III): the genomes of soil and plant-associated and newly described type strains.</title>
        <authorList>
            <person name="Whitman W."/>
        </authorList>
    </citation>
    <scope>NUCLEOTIDE SEQUENCE [LARGE SCALE GENOMIC DNA]</scope>
    <source>
        <strain evidence="2 3">CECT 3265</strain>
    </source>
</reference>
<dbReference type="AlphaFoldDB" id="A0A7W7LF09"/>
<evidence type="ECO:0000259" key="1">
    <source>
        <dbReference type="Pfam" id="PF01370"/>
    </source>
</evidence>
<proteinExistence type="predicted"/>
<evidence type="ECO:0000313" key="2">
    <source>
        <dbReference type="EMBL" id="MBB4888983.1"/>
    </source>
</evidence>
<gene>
    <name evidence="2" type="ORF">FHS38_005058</name>
</gene>
<name>A0A7W7LF09_STRNE</name>
<keyword evidence="3" id="KW-1185">Reference proteome</keyword>
<protein>
    <submittedName>
        <fullName evidence="2">Nucleoside-diphosphate-sugar epimerase</fullName>
    </submittedName>
</protein>
<feature type="domain" description="NAD-dependent epimerase/dehydratase" evidence="1">
    <location>
        <begin position="6"/>
        <end position="77"/>
    </location>
</feature>
<evidence type="ECO:0000313" key="3">
    <source>
        <dbReference type="Proteomes" id="UP000556436"/>
    </source>
</evidence>
<dbReference type="Proteomes" id="UP000556436">
    <property type="component" value="Unassembled WGS sequence"/>
</dbReference>
<accession>A0A7W7LF09</accession>
<dbReference type="Pfam" id="PF01370">
    <property type="entry name" value="Epimerase"/>
    <property type="match status" value="1"/>
</dbReference>
<sequence>MKRVGVIGGSRYFGRHVVLRLRDAGVRVTVVNRGSSPPPPGVDHVIADRDDEAALGAALGNRTFDAVIDQVCNTPRQAAVARRVFHDRTPRYVMTSTIEVYDPASSGLVHPTPPGGGFPEETIDTTHRLVHPELPWHEEAFRNRHYGEGKRQAEAEFARDPAFPFVAVRSAHVLGGGDADFTGRLRHYVERVRTGRPVDIHRVNHPSSFIGEHEIADFLIWAAGADFLGPVNARSHGELDVTDLCTHIADQGTRPPAYRTVEPGSEASPFAFDRYYGMDNSRAERLGFRFSDTADWLPGAIGEQIAALKR</sequence>
<dbReference type="InterPro" id="IPR001509">
    <property type="entry name" value="Epimerase_deHydtase"/>
</dbReference>
<comment type="caution">
    <text evidence="2">The sequence shown here is derived from an EMBL/GenBank/DDBJ whole genome shotgun (WGS) entry which is preliminary data.</text>
</comment>
<dbReference type="RefSeq" id="WP_184737048.1">
    <property type="nucleotide sequence ID" value="NZ_BMRW01000002.1"/>
</dbReference>
<organism evidence="2 3">
    <name type="scientific">Streptomyces netropsis</name>
    <name type="common">Streptoverticillium netropsis</name>
    <dbReference type="NCBI Taxonomy" id="55404"/>
    <lineage>
        <taxon>Bacteria</taxon>
        <taxon>Bacillati</taxon>
        <taxon>Actinomycetota</taxon>
        <taxon>Actinomycetes</taxon>
        <taxon>Kitasatosporales</taxon>
        <taxon>Streptomycetaceae</taxon>
        <taxon>Streptomyces</taxon>
    </lineage>
</organism>
<dbReference type="SUPFAM" id="SSF51735">
    <property type="entry name" value="NAD(P)-binding Rossmann-fold domains"/>
    <property type="match status" value="1"/>
</dbReference>
<dbReference type="InterPro" id="IPR036291">
    <property type="entry name" value="NAD(P)-bd_dom_sf"/>
</dbReference>
<dbReference type="EMBL" id="JACHJG010000011">
    <property type="protein sequence ID" value="MBB4888983.1"/>
    <property type="molecule type" value="Genomic_DNA"/>
</dbReference>
<dbReference type="Gene3D" id="3.40.50.720">
    <property type="entry name" value="NAD(P)-binding Rossmann-like Domain"/>
    <property type="match status" value="1"/>
</dbReference>